<dbReference type="EMBL" id="JADFTS010000005">
    <property type="protein sequence ID" value="KAF9606634.1"/>
    <property type="molecule type" value="Genomic_DNA"/>
</dbReference>
<evidence type="ECO:0000259" key="6">
    <source>
        <dbReference type="Pfam" id="PF01509"/>
    </source>
</evidence>
<keyword evidence="5" id="KW-0812">Transmembrane</keyword>
<dbReference type="GO" id="GO:0005634">
    <property type="term" value="C:nucleus"/>
    <property type="evidence" value="ECO:0007669"/>
    <property type="project" value="TreeGrafter"/>
</dbReference>
<dbReference type="Proteomes" id="UP000631114">
    <property type="component" value="Unassembled WGS sequence"/>
</dbReference>
<evidence type="ECO:0000256" key="1">
    <source>
        <dbReference type="ARBA" id="ARBA00008999"/>
    </source>
</evidence>
<evidence type="ECO:0000256" key="4">
    <source>
        <dbReference type="ARBA" id="ARBA00023235"/>
    </source>
</evidence>
<feature type="transmembrane region" description="Helical" evidence="5">
    <location>
        <begin position="185"/>
        <end position="208"/>
    </location>
</feature>
<feature type="domain" description="Pseudouridine synthase II N-terminal" evidence="6">
    <location>
        <begin position="2"/>
        <end position="130"/>
    </location>
</feature>
<evidence type="ECO:0000313" key="7">
    <source>
        <dbReference type="EMBL" id="KAF9606634.1"/>
    </source>
</evidence>
<name>A0A835HXK4_9MAGN</name>
<dbReference type="Gene3D" id="3.30.2350.10">
    <property type="entry name" value="Pseudouridine synthase"/>
    <property type="match status" value="1"/>
</dbReference>
<evidence type="ECO:0000256" key="3">
    <source>
        <dbReference type="ARBA" id="ARBA00022694"/>
    </source>
</evidence>
<reference evidence="7 8" key="1">
    <citation type="submission" date="2020-10" db="EMBL/GenBank/DDBJ databases">
        <title>The Coptis chinensis genome and diversification of protoberbering-type alkaloids.</title>
        <authorList>
            <person name="Wang B."/>
            <person name="Shu S."/>
            <person name="Song C."/>
            <person name="Liu Y."/>
        </authorList>
    </citation>
    <scope>NUCLEOTIDE SEQUENCE [LARGE SCALE GENOMIC DNA]</scope>
    <source>
        <strain evidence="7">HL-2020</strain>
        <tissue evidence="7">Leaf</tissue>
    </source>
</reference>
<evidence type="ECO:0000256" key="5">
    <source>
        <dbReference type="SAM" id="Phobius"/>
    </source>
</evidence>
<organism evidence="7 8">
    <name type="scientific">Coptis chinensis</name>
    <dbReference type="NCBI Taxonomy" id="261450"/>
    <lineage>
        <taxon>Eukaryota</taxon>
        <taxon>Viridiplantae</taxon>
        <taxon>Streptophyta</taxon>
        <taxon>Embryophyta</taxon>
        <taxon>Tracheophyta</taxon>
        <taxon>Spermatophyta</taxon>
        <taxon>Magnoliopsida</taxon>
        <taxon>Ranunculales</taxon>
        <taxon>Ranunculaceae</taxon>
        <taxon>Coptidoideae</taxon>
        <taxon>Coptis</taxon>
    </lineage>
</organism>
<dbReference type="InterPro" id="IPR020103">
    <property type="entry name" value="PsdUridine_synth_cat_dom_sf"/>
</dbReference>
<keyword evidence="4" id="KW-0413">Isomerase</keyword>
<keyword evidence="5" id="KW-0472">Membrane</keyword>
<dbReference type="OrthoDB" id="9995526at2759"/>
<dbReference type="AlphaFoldDB" id="A0A835HXK4"/>
<keyword evidence="3" id="KW-0819">tRNA processing</keyword>
<dbReference type="PANTHER" id="PTHR13767">
    <property type="entry name" value="TRNA-PSEUDOURIDINE SYNTHASE"/>
    <property type="match status" value="1"/>
</dbReference>
<comment type="similarity">
    <text evidence="1">Belongs to the pseudouridine synthase TruB family.</text>
</comment>
<protein>
    <recommendedName>
        <fullName evidence="2">tRNA pseudouridine(55) synthase</fullName>
        <ecNumber evidence="2">5.4.99.25</ecNumber>
    </recommendedName>
</protein>
<comment type="caution">
    <text evidence="7">The sequence shown here is derived from an EMBL/GenBank/DDBJ whole genome shotgun (WGS) entry which is preliminary data.</text>
</comment>
<dbReference type="SUPFAM" id="SSF55120">
    <property type="entry name" value="Pseudouridine synthase"/>
    <property type="match status" value="1"/>
</dbReference>
<dbReference type="Pfam" id="PF01509">
    <property type="entry name" value="TruB_N"/>
    <property type="match status" value="1"/>
</dbReference>
<keyword evidence="8" id="KW-1185">Reference proteome</keyword>
<dbReference type="GO" id="GO:0160148">
    <property type="term" value="F:tRNA pseudouridine(55) synthase activity"/>
    <property type="evidence" value="ECO:0007669"/>
    <property type="project" value="UniProtKB-EC"/>
</dbReference>
<accession>A0A835HXK4</accession>
<dbReference type="InterPro" id="IPR014780">
    <property type="entry name" value="tRNA_psdUridine_synth_TruB"/>
</dbReference>
<gene>
    <name evidence="7" type="ORF">IFM89_027315</name>
</gene>
<dbReference type="GO" id="GO:0003723">
    <property type="term" value="F:RNA binding"/>
    <property type="evidence" value="ECO:0007669"/>
    <property type="project" value="InterPro"/>
</dbReference>
<dbReference type="GO" id="GO:0006400">
    <property type="term" value="P:tRNA modification"/>
    <property type="evidence" value="ECO:0007669"/>
    <property type="project" value="TreeGrafter"/>
</dbReference>
<proteinExistence type="inferred from homology"/>
<sequence length="215" mass="24982">MQVIQREPWEHIKDEDIKKTAASFSGEIWQVPPMFSAIKRYYGEVTDVMSSIGYGRGEKMYDKARRGETVELSPRQISIFQFDIERSLNNRYVLETANSFVFISFSCIAKNKCNGQNLIFRVSCSKGTYIRSLCADFGKALGSCAHLTALRRDSIGKAFPLYQMFGEIEYLFTEIFFYYSNYNTLLLILMFTPFSCMQIMWNCFKAFLSKTKLRK</sequence>
<evidence type="ECO:0000313" key="8">
    <source>
        <dbReference type="Proteomes" id="UP000631114"/>
    </source>
</evidence>
<keyword evidence="5" id="KW-1133">Transmembrane helix</keyword>
<evidence type="ECO:0000256" key="2">
    <source>
        <dbReference type="ARBA" id="ARBA00012787"/>
    </source>
</evidence>
<dbReference type="EC" id="5.4.99.25" evidence="2"/>
<dbReference type="PANTHER" id="PTHR13767:SF2">
    <property type="entry name" value="PSEUDOURIDYLATE SYNTHASE TRUB1"/>
    <property type="match status" value="1"/>
</dbReference>
<dbReference type="GO" id="GO:1990481">
    <property type="term" value="P:mRNA pseudouridine synthesis"/>
    <property type="evidence" value="ECO:0007669"/>
    <property type="project" value="TreeGrafter"/>
</dbReference>
<dbReference type="InterPro" id="IPR002501">
    <property type="entry name" value="PsdUridine_synth_N"/>
</dbReference>